<keyword evidence="2" id="KW-0863">Zinc-finger</keyword>
<dbReference type="GO" id="GO:0008270">
    <property type="term" value="F:zinc ion binding"/>
    <property type="evidence" value="ECO:0007669"/>
    <property type="project" value="UniProtKB-KW"/>
</dbReference>
<evidence type="ECO:0000256" key="5">
    <source>
        <dbReference type="ARBA" id="ARBA00023163"/>
    </source>
</evidence>
<name>A0A445J0B6_GLYSO</name>
<dbReference type="InterPro" id="IPR019786">
    <property type="entry name" value="Zinc_finger_PHD-type_CS"/>
</dbReference>
<sequence>MIRRFQNRNDWNARSFRGFRQRQFNYHDQVPHKIGGGKTGNKYMKTNDGLRRPMESSKHYIDSPWPAVTYDIMAPSPVVGSSFKLVYQQILDSQAQLLEGKEYHKIQNPTVETNDHPHAPADSNIYTQPEDVSSDSAARELRPPKVGYCKICEVHLPYCKTLEMHNQENSHQRILKLYEEIQRLKTSNGQRPNSQKNLVVLPKTVHISGKNGHPQKNMSSEASILKHKNYLKKGMGLTCEIPAKGPEVKPRDNSGAQGHGFKQNIRGPKIGKSSFKLQSQRILASQTPVSEHKEHAIHIGTESQLSKDTADCENQSCTDEKNNQLLPSIVVEFNSPSGSSTNTQTTDECSKAEQRIEILTHQSGTTQLSQVAVCLQCGNAGFPETLVFCNKCQVYALHRYCLDGPVIFTDDVTWFCEDCEAKVTSFHDSCTLLPSGKKISLNSGNDASQARIEPKSCIESVKNKQEPQNIIAKTMVLLSDNHSLSHHGLSQCINNAEKENKFEKEFQPDPKDEANTSESLNATVPYPIADPVWRGSLRISDPSFGTVIGLLAHVSTLASPKVLEETRFFPDVLCPDLRPRTAVWPKSFMKCGPNMDSIALYFFPDSERVERAFHKLVEDMMYFDLSLRTEVENAELLIFPSILLPIQCRRFQEKYYLWGVFRAKKPSL</sequence>
<keyword evidence="3" id="KW-0862">Zinc</keyword>
<keyword evidence="9" id="KW-1185">Reference proteome</keyword>
<evidence type="ECO:0000259" key="7">
    <source>
        <dbReference type="Pfam" id="PF23121"/>
    </source>
</evidence>
<dbReference type="PANTHER" id="PTHR33304:SF18">
    <property type="entry name" value="CHROMATIN REGULATOR PHD FAMILY-RELATED"/>
    <property type="match status" value="1"/>
</dbReference>
<evidence type="ECO:0000313" key="8">
    <source>
        <dbReference type="EMBL" id="RZB91789.1"/>
    </source>
</evidence>
<evidence type="ECO:0000256" key="3">
    <source>
        <dbReference type="ARBA" id="ARBA00022833"/>
    </source>
</evidence>
<dbReference type="InterPro" id="IPR011011">
    <property type="entry name" value="Znf_FYVE_PHD"/>
</dbReference>
<comment type="caution">
    <text evidence="8">The sequence shown here is derived from an EMBL/GenBank/DDBJ whole genome shotgun (WGS) entry which is preliminary data.</text>
</comment>
<dbReference type="AlphaFoldDB" id="A0A445J0B6"/>
<feature type="compositionally biased region" description="Polar residues" evidence="6">
    <location>
        <begin position="124"/>
        <end position="136"/>
    </location>
</feature>
<evidence type="ECO:0000313" key="9">
    <source>
        <dbReference type="Proteomes" id="UP000289340"/>
    </source>
</evidence>
<evidence type="ECO:0000256" key="4">
    <source>
        <dbReference type="ARBA" id="ARBA00023015"/>
    </source>
</evidence>
<dbReference type="InterPro" id="IPR013083">
    <property type="entry name" value="Znf_RING/FYVE/PHD"/>
</dbReference>
<dbReference type="EMBL" id="QZWG01000009">
    <property type="protein sequence ID" value="RZB91789.1"/>
    <property type="molecule type" value="Genomic_DNA"/>
</dbReference>
<dbReference type="PROSITE" id="PS01359">
    <property type="entry name" value="ZF_PHD_1"/>
    <property type="match status" value="1"/>
</dbReference>
<evidence type="ECO:0000256" key="2">
    <source>
        <dbReference type="ARBA" id="ARBA00022771"/>
    </source>
</evidence>
<dbReference type="Gene3D" id="3.30.40.10">
    <property type="entry name" value="Zinc/RING finger domain, C3HC4 (zinc finger)"/>
    <property type="match status" value="1"/>
</dbReference>
<feature type="region of interest" description="Disordered" evidence="6">
    <location>
        <begin position="110"/>
        <end position="138"/>
    </location>
</feature>
<dbReference type="PANTHER" id="PTHR33304">
    <property type="match status" value="1"/>
</dbReference>
<organism evidence="8 9">
    <name type="scientific">Glycine soja</name>
    <name type="common">Wild soybean</name>
    <dbReference type="NCBI Taxonomy" id="3848"/>
    <lineage>
        <taxon>Eukaryota</taxon>
        <taxon>Viridiplantae</taxon>
        <taxon>Streptophyta</taxon>
        <taxon>Embryophyta</taxon>
        <taxon>Tracheophyta</taxon>
        <taxon>Spermatophyta</taxon>
        <taxon>Magnoliopsida</taxon>
        <taxon>eudicotyledons</taxon>
        <taxon>Gunneridae</taxon>
        <taxon>Pentapetalae</taxon>
        <taxon>rosids</taxon>
        <taxon>fabids</taxon>
        <taxon>Fabales</taxon>
        <taxon>Fabaceae</taxon>
        <taxon>Papilionoideae</taxon>
        <taxon>50 kb inversion clade</taxon>
        <taxon>NPAAA clade</taxon>
        <taxon>indigoferoid/millettioid clade</taxon>
        <taxon>Phaseoleae</taxon>
        <taxon>Glycine</taxon>
        <taxon>Glycine subgen. Soja</taxon>
    </lineage>
</organism>
<dbReference type="GO" id="GO:0140566">
    <property type="term" value="F:histone reader activity"/>
    <property type="evidence" value="ECO:0007669"/>
    <property type="project" value="InterPro"/>
</dbReference>
<dbReference type="GO" id="GO:0034244">
    <property type="term" value="P:negative regulation of transcription elongation by RNA polymerase II"/>
    <property type="evidence" value="ECO:0007669"/>
    <property type="project" value="InterPro"/>
</dbReference>
<proteinExistence type="predicted"/>
<keyword evidence="4" id="KW-0805">Transcription regulation</keyword>
<evidence type="ECO:0000256" key="6">
    <source>
        <dbReference type="SAM" id="MobiDB-lite"/>
    </source>
</evidence>
<dbReference type="SUPFAM" id="SSF57903">
    <property type="entry name" value="FYVE/PHD zinc finger"/>
    <property type="match status" value="1"/>
</dbReference>
<accession>A0A445J0B6</accession>
<dbReference type="Gramene" id="XM_028324164.1">
    <property type="protein sequence ID" value="XP_028179965.1"/>
    <property type="gene ID" value="LOC114367073"/>
</dbReference>
<keyword evidence="5" id="KW-0804">Transcription</keyword>
<gene>
    <name evidence="8" type="ORF">D0Y65_023973</name>
</gene>
<reference evidence="8 9" key="1">
    <citation type="submission" date="2018-09" db="EMBL/GenBank/DDBJ databases">
        <title>A high-quality reference genome of wild soybean provides a powerful tool to mine soybean genomes.</title>
        <authorList>
            <person name="Xie M."/>
            <person name="Chung C.Y.L."/>
            <person name="Li M.-W."/>
            <person name="Wong F.-L."/>
            <person name="Chan T.-F."/>
            <person name="Lam H.-M."/>
        </authorList>
    </citation>
    <scope>NUCLEOTIDE SEQUENCE [LARGE SCALE GENOMIC DNA]</scope>
    <source>
        <strain evidence="9">cv. W05</strain>
        <tissue evidence="8">Hypocotyl of etiolated seedlings</tissue>
    </source>
</reference>
<keyword evidence="1" id="KW-0479">Metal-binding</keyword>
<feature type="domain" description="AIPP2-like SPOC-like" evidence="7">
    <location>
        <begin position="533"/>
        <end position="661"/>
    </location>
</feature>
<dbReference type="InterPro" id="IPR056280">
    <property type="entry name" value="AIPP2-like_SPOC"/>
</dbReference>
<dbReference type="InterPro" id="IPR049914">
    <property type="entry name" value="PHD1-3/5-6"/>
</dbReference>
<protein>
    <recommendedName>
        <fullName evidence="7">AIPP2-like SPOC-like domain-containing protein</fullName>
    </recommendedName>
</protein>
<feature type="region of interest" description="Disordered" evidence="6">
    <location>
        <begin position="247"/>
        <end position="271"/>
    </location>
</feature>
<evidence type="ECO:0000256" key="1">
    <source>
        <dbReference type="ARBA" id="ARBA00022723"/>
    </source>
</evidence>
<dbReference type="Pfam" id="PF23121">
    <property type="entry name" value="SPOC_AIPP2"/>
    <property type="match status" value="1"/>
</dbReference>
<dbReference type="Proteomes" id="UP000289340">
    <property type="component" value="Chromosome 9"/>
</dbReference>